<gene>
    <name evidence="3" type="ORF">NW762_000641</name>
</gene>
<feature type="domain" description="HNH nuclease" evidence="2">
    <location>
        <begin position="196"/>
        <end position="280"/>
    </location>
</feature>
<dbReference type="OrthoDB" id="5416097at2759"/>
<proteinExistence type="predicted"/>
<feature type="compositionally biased region" description="Basic and acidic residues" evidence="1">
    <location>
        <begin position="177"/>
        <end position="186"/>
    </location>
</feature>
<dbReference type="Proteomes" id="UP001152049">
    <property type="component" value="Unassembled WGS sequence"/>
</dbReference>
<organism evidence="3 4">
    <name type="scientific">Fusarium torreyae</name>
    <dbReference type="NCBI Taxonomy" id="1237075"/>
    <lineage>
        <taxon>Eukaryota</taxon>
        <taxon>Fungi</taxon>
        <taxon>Dikarya</taxon>
        <taxon>Ascomycota</taxon>
        <taxon>Pezizomycotina</taxon>
        <taxon>Sordariomycetes</taxon>
        <taxon>Hypocreomycetidae</taxon>
        <taxon>Hypocreales</taxon>
        <taxon>Nectriaceae</taxon>
        <taxon>Fusarium</taxon>
    </lineage>
</organism>
<keyword evidence="4" id="KW-1185">Reference proteome</keyword>
<feature type="compositionally biased region" description="Basic and acidic residues" evidence="1">
    <location>
        <begin position="435"/>
        <end position="444"/>
    </location>
</feature>
<comment type="caution">
    <text evidence="3">The sequence shown here is derived from an EMBL/GenBank/DDBJ whole genome shotgun (WGS) entry which is preliminary data.</text>
</comment>
<evidence type="ECO:0000313" key="4">
    <source>
        <dbReference type="Proteomes" id="UP001152049"/>
    </source>
</evidence>
<evidence type="ECO:0000256" key="1">
    <source>
        <dbReference type="SAM" id="MobiDB-lite"/>
    </source>
</evidence>
<sequence length="491" mass="56054">MSQLPPSQPSSRREHVHGLVDAFFDRDTFKDQMQTADMLKNMLRADHPFQKPASLLPDDEIELRYDFAKQLEKKIQMSDSSFRLNAAHVSVILTVPLSALGNGGWLSPKDTDSITLEQKLNGMLNLVKHFTQNFTNKGFGKLSISASRTNSRKSQRTSRSGSARRQDDPDEDWVPDDANRNPTEKNLCRDRDRHACVVMSTANPEVCHIVPFAWNENQKTIKKTQSVLTGCQAFFGNEWFEEYLPYLAKSDNPGGSDKYWNMLCLNRQLHFWWAQKFLAFKCLGITSGTNNTSTVEFQFNWMLRDKRNPKQEMQLYGDNNDFMKMVERVKDFNAEGNPAHVSLDKLGQVAATRVDSGIPIRSGHVFYVVMPDKDALKFKAMMDLQWACIVVAGMSGAAGSPDLLIDPDDDELELRTESWVAQQARQSLQRQRHDHRPEPREHSEPLALRPITNRPARNDSPTKQSQRTQQSQISEQASRVVEQPENTRLDQ</sequence>
<feature type="compositionally biased region" description="Polar residues" evidence="1">
    <location>
        <begin position="459"/>
        <end position="477"/>
    </location>
</feature>
<reference evidence="3" key="1">
    <citation type="submission" date="2022-09" db="EMBL/GenBank/DDBJ databases">
        <title>Fusarium specimens isolated from Avocado Roots.</title>
        <authorList>
            <person name="Stajich J."/>
            <person name="Roper C."/>
            <person name="Heimlech-Rivalta G."/>
        </authorList>
    </citation>
    <scope>NUCLEOTIDE SEQUENCE</scope>
    <source>
        <strain evidence="3">CF00136</strain>
    </source>
</reference>
<protein>
    <recommendedName>
        <fullName evidence="2">HNH nuclease domain-containing protein</fullName>
    </recommendedName>
</protein>
<accession>A0A9W8SGS7</accession>
<dbReference type="AlphaFoldDB" id="A0A9W8SGS7"/>
<dbReference type="Pfam" id="PF13391">
    <property type="entry name" value="HNH_2"/>
    <property type="match status" value="1"/>
</dbReference>
<name>A0A9W8SGS7_9HYPO</name>
<evidence type="ECO:0000313" key="3">
    <source>
        <dbReference type="EMBL" id="KAJ4271932.1"/>
    </source>
</evidence>
<feature type="region of interest" description="Disordered" evidence="1">
    <location>
        <begin position="145"/>
        <end position="186"/>
    </location>
</feature>
<feature type="region of interest" description="Disordered" evidence="1">
    <location>
        <begin position="421"/>
        <end position="491"/>
    </location>
</feature>
<dbReference type="InterPro" id="IPR003615">
    <property type="entry name" value="HNH_nuc"/>
</dbReference>
<evidence type="ECO:0000259" key="2">
    <source>
        <dbReference type="Pfam" id="PF13391"/>
    </source>
</evidence>
<dbReference type="EMBL" id="JAOQAZ010000001">
    <property type="protein sequence ID" value="KAJ4271932.1"/>
    <property type="molecule type" value="Genomic_DNA"/>
</dbReference>